<protein>
    <recommendedName>
        <fullName evidence="1">IraD/Gp25-like domain-containing protein</fullName>
    </recommendedName>
</protein>
<keyword evidence="3" id="KW-1185">Reference proteome</keyword>
<dbReference type="AlphaFoldDB" id="A0A286D4T0"/>
<evidence type="ECO:0000259" key="1">
    <source>
        <dbReference type="Pfam" id="PF04965"/>
    </source>
</evidence>
<dbReference type="SUPFAM" id="SSF160719">
    <property type="entry name" value="gpW/gp25-like"/>
    <property type="match status" value="1"/>
</dbReference>
<dbReference type="Pfam" id="PF04965">
    <property type="entry name" value="GPW_gp25"/>
    <property type="match status" value="1"/>
</dbReference>
<name>A0A286D4T0_9GAMM</name>
<organism evidence="2 3">
    <name type="scientific">Pseudoxanthomonas wuyuanensis</name>
    <dbReference type="NCBI Taxonomy" id="1073196"/>
    <lineage>
        <taxon>Bacteria</taxon>
        <taxon>Pseudomonadati</taxon>
        <taxon>Pseudomonadota</taxon>
        <taxon>Gammaproteobacteria</taxon>
        <taxon>Lysobacterales</taxon>
        <taxon>Lysobacteraceae</taxon>
        <taxon>Pseudoxanthomonas</taxon>
    </lineage>
</organism>
<accession>A0A286D4T0</accession>
<evidence type="ECO:0000313" key="3">
    <source>
        <dbReference type="Proteomes" id="UP000219374"/>
    </source>
</evidence>
<feature type="domain" description="IraD/Gp25-like" evidence="1">
    <location>
        <begin position="12"/>
        <end position="94"/>
    </location>
</feature>
<dbReference type="EMBL" id="OCND01000002">
    <property type="protein sequence ID" value="SOD53665.1"/>
    <property type="molecule type" value="Genomic_DNA"/>
</dbReference>
<proteinExistence type="predicted"/>
<dbReference type="Gene3D" id="3.10.450.40">
    <property type="match status" value="1"/>
</dbReference>
<sequence>MSAIDGRVLEGIDHLSQSIADILTTPIGSRVMRRDYGSLLPELIDAPFNGATRLMLYGAIATALMRWEPRIELSKVDVAPGTEPGAFTVTVEGRRTDVPASTDYTRLTLPLTFRAT</sequence>
<dbReference type="Proteomes" id="UP000219374">
    <property type="component" value="Unassembled WGS sequence"/>
</dbReference>
<dbReference type="InterPro" id="IPR007048">
    <property type="entry name" value="IraD/Gp25-like"/>
</dbReference>
<reference evidence="2 3" key="1">
    <citation type="submission" date="2017-09" db="EMBL/GenBank/DDBJ databases">
        <authorList>
            <person name="Ehlers B."/>
            <person name="Leendertz F.H."/>
        </authorList>
    </citation>
    <scope>NUCLEOTIDE SEQUENCE [LARGE SCALE GENOMIC DNA]</scope>
    <source>
        <strain evidence="2 3">CGMCC 1.10978</strain>
    </source>
</reference>
<evidence type="ECO:0000313" key="2">
    <source>
        <dbReference type="EMBL" id="SOD53665.1"/>
    </source>
</evidence>
<gene>
    <name evidence="2" type="ORF">SAMN06296416_102526</name>
</gene>